<dbReference type="PROSITE" id="PS50893">
    <property type="entry name" value="ABC_TRANSPORTER_2"/>
    <property type="match status" value="1"/>
</dbReference>
<dbReference type="InterPro" id="IPR003593">
    <property type="entry name" value="AAA+_ATPase"/>
</dbReference>
<dbReference type="EMBL" id="JALGBI010000001">
    <property type="protein sequence ID" value="MCJ0763651.1"/>
    <property type="molecule type" value="Genomic_DNA"/>
</dbReference>
<dbReference type="SUPFAM" id="SSF52799">
    <property type="entry name" value="(Phosphotyrosine protein) phosphatases II"/>
    <property type="match status" value="1"/>
</dbReference>
<feature type="compositionally biased region" description="Low complexity" evidence="6">
    <location>
        <begin position="268"/>
        <end position="290"/>
    </location>
</feature>
<keyword evidence="10" id="KW-1185">Reference proteome</keyword>
<dbReference type="InterPro" id="IPR027417">
    <property type="entry name" value="P-loop_NTPase"/>
</dbReference>
<evidence type="ECO:0000313" key="10">
    <source>
        <dbReference type="Proteomes" id="UP001139447"/>
    </source>
</evidence>
<dbReference type="InterPro" id="IPR050166">
    <property type="entry name" value="ABC_transporter_ATP-bind"/>
</dbReference>
<dbReference type="AlphaFoldDB" id="A0A9X1VTJ6"/>
<gene>
    <name evidence="9" type="ORF">MMF98_10585</name>
</gene>
<dbReference type="Pfam" id="PF00005">
    <property type="entry name" value="ABC_tran"/>
    <property type="match status" value="1"/>
</dbReference>
<feature type="compositionally biased region" description="Low complexity" evidence="6">
    <location>
        <begin position="249"/>
        <end position="260"/>
    </location>
</feature>
<feature type="region of interest" description="Disordered" evidence="6">
    <location>
        <begin position="249"/>
        <end position="298"/>
    </location>
</feature>
<dbReference type="PANTHER" id="PTHR42788:SF13">
    <property type="entry name" value="ALIPHATIC SULFONATES IMPORT ATP-BINDING PROTEIN SSUB"/>
    <property type="match status" value="1"/>
</dbReference>
<dbReference type="Proteomes" id="UP001139447">
    <property type="component" value="Unassembled WGS sequence"/>
</dbReference>
<evidence type="ECO:0000259" key="8">
    <source>
        <dbReference type="PROSITE" id="PS50893"/>
    </source>
</evidence>
<dbReference type="InterPro" id="IPR016130">
    <property type="entry name" value="Tyr_Pase_AS"/>
</dbReference>
<reference evidence="9" key="1">
    <citation type="submission" date="2022-03" db="EMBL/GenBank/DDBJ databases">
        <authorList>
            <person name="Woo C.Y."/>
        </authorList>
    </citation>
    <scope>NUCLEOTIDE SEQUENCE</scope>
    <source>
        <strain evidence="9">CYS-02</strain>
    </source>
</reference>
<comment type="similarity">
    <text evidence="1">Belongs to the ABC transporter superfamily.</text>
</comment>
<evidence type="ECO:0000313" key="9">
    <source>
        <dbReference type="EMBL" id="MCJ0763651.1"/>
    </source>
</evidence>
<feature type="domain" description="ABC transporter" evidence="8">
    <location>
        <begin position="7"/>
        <end position="239"/>
    </location>
</feature>
<dbReference type="GO" id="GO:0016887">
    <property type="term" value="F:ATP hydrolysis activity"/>
    <property type="evidence" value="ECO:0007669"/>
    <property type="project" value="InterPro"/>
</dbReference>
<dbReference type="PROSITE" id="PS50056">
    <property type="entry name" value="TYR_PHOSPHATASE_2"/>
    <property type="match status" value="1"/>
</dbReference>
<organism evidence="9 10">
    <name type="scientific">Variovorax terrae</name>
    <dbReference type="NCBI Taxonomy" id="2923278"/>
    <lineage>
        <taxon>Bacteria</taxon>
        <taxon>Pseudomonadati</taxon>
        <taxon>Pseudomonadota</taxon>
        <taxon>Betaproteobacteria</taxon>
        <taxon>Burkholderiales</taxon>
        <taxon>Comamonadaceae</taxon>
        <taxon>Variovorax</taxon>
    </lineage>
</organism>
<dbReference type="GO" id="GO:0005524">
    <property type="term" value="F:ATP binding"/>
    <property type="evidence" value="ECO:0007669"/>
    <property type="project" value="UniProtKB-KW"/>
</dbReference>
<protein>
    <submittedName>
        <fullName evidence="9">ATP-binding cassette domain-containing protein</fullName>
    </submittedName>
</protein>
<evidence type="ECO:0000256" key="3">
    <source>
        <dbReference type="ARBA" id="ARBA00022475"/>
    </source>
</evidence>
<dbReference type="InterPro" id="IPR000387">
    <property type="entry name" value="Tyr_Pase_dom"/>
</dbReference>
<dbReference type="SUPFAM" id="SSF52540">
    <property type="entry name" value="P-loop containing nucleoside triphosphate hydrolases"/>
    <property type="match status" value="1"/>
</dbReference>
<accession>A0A9X1VTJ6</accession>
<comment type="caution">
    <text evidence="9">The sequence shown here is derived from an EMBL/GenBank/DDBJ whole genome shotgun (WGS) entry which is preliminary data.</text>
</comment>
<keyword evidence="4" id="KW-0547">Nucleotide-binding</keyword>
<sequence length="452" mass="48959">MQHQHCLHAEGYGVAFGDKVILAELDFALRAQAVTALLGPAGTGKSTLLRSLAGLNDGNPRFTAWGQIEYLGRPLSDSHRPALVKQNARLMMASTLQAVAELARPRLALGPAALRDWCADYVTAMGLPELADHLDQPTLELPTVQQRAVAILREAAAEPALLMVDEPTADLDEHDAHLLIDLLQRIAHTSALLLVVHNQRQARRAAQHMLLLAGGRIQEAGGMEDFLVAPQSDAGRQFVRTGSCALPAPGADPASLADDAPVPPPLPAAAQRALAQQQAPATQLPLQGQPDAVPASRGPRGFHWLVPGRLAGTPLPGVVQDIDRDLEALRRCGITRLITLTEHDLPQDALQRQGLNNLHLPVRDREPPSVAQIQMLLLRMDQLLRRGEVLAVHCLAGIGRTGTVLASWLVREGLTAAEALRRVRLIDPQYVQSAEQEVFLQQYEDAILRKII</sequence>
<evidence type="ECO:0000256" key="5">
    <source>
        <dbReference type="ARBA" id="ARBA00022840"/>
    </source>
</evidence>
<dbReference type="RefSeq" id="WP_243306234.1">
    <property type="nucleotide sequence ID" value="NZ_JALGBI010000001.1"/>
</dbReference>
<dbReference type="InterPro" id="IPR029021">
    <property type="entry name" value="Prot-tyrosine_phosphatase-like"/>
</dbReference>
<keyword evidence="5 9" id="KW-0067">ATP-binding</keyword>
<dbReference type="Gene3D" id="3.40.50.300">
    <property type="entry name" value="P-loop containing nucleotide triphosphate hydrolases"/>
    <property type="match status" value="1"/>
</dbReference>
<dbReference type="Gene3D" id="3.90.190.10">
    <property type="entry name" value="Protein tyrosine phosphatase superfamily"/>
    <property type="match status" value="1"/>
</dbReference>
<evidence type="ECO:0000256" key="6">
    <source>
        <dbReference type="SAM" id="MobiDB-lite"/>
    </source>
</evidence>
<dbReference type="Pfam" id="PF22785">
    <property type="entry name" value="Tc-R-P"/>
    <property type="match status" value="1"/>
</dbReference>
<keyword evidence="2" id="KW-0813">Transport</keyword>
<dbReference type="SMART" id="SM00382">
    <property type="entry name" value="AAA"/>
    <property type="match status" value="1"/>
</dbReference>
<evidence type="ECO:0000259" key="7">
    <source>
        <dbReference type="PROSITE" id="PS50056"/>
    </source>
</evidence>
<keyword evidence="3" id="KW-0472">Membrane</keyword>
<feature type="domain" description="Tyrosine specific protein phosphatases" evidence="7">
    <location>
        <begin position="374"/>
        <end position="438"/>
    </location>
</feature>
<proteinExistence type="inferred from homology"/>
<dbReference type="PANTHER" id="PTHR42788">
    <property type="entry name" value="TAURINE IMPORT ATP-BINDING PROTEIN-RELATED"/>
    <property type="match status" value="1"/>
</dbReference>
<dbReference type="InterPro" id="IPR003439">
    <property type="entry name" value="ABC_transporter-like_ATP-bd"/>
</dbReference>
<dbReference type="PROSITE" id="PS00383">
    <property type="entry name" value="TYR_PHOSPHATASE_1"/>
    <property type="match status" value="1"/>
</dbReference>
<evidence type="ECO:0000256" key="4">
    <source>
        <dbReference type="ARBA" id="ARBA00022741"/>
    </source>
</evidence>
<evidence type="ECO:0000256" key="1">
    <source>
        <dbReference type="ARBA" id="ARBA00005417"/>
    </source>
</evidence>
<name>A0A9X1VTJ6_9BURK</name>
<keyword evidence="3" id="KW-1003">Cell membrane</keyword>
<evidence type="ECO:0000256" key="2">
    <source>
        <dbReference type="ARBA" id="ARBA00022448"/>
    </source>
</evidence>
<dbReference type="FunFam" id="3.90.190.10:FF:000157">
    <property type="entry name" value="Protein-tyrosine phosphatase"/>
    <property type="match status" value="1"/>
</dbReference>